<dbReference type="Gene3D" id="2.40.50.100">
    <property type="match status" value="1"/>
</dbReference>
<evidence type="ECO:0000256" key="1">
    <source>
        <dbReference type="ARBA" id="ARBA00009477"/>
    </source>
</evidence>
<accession>A0A4P9VJJ3</accession>
<dbReference type="InterPro" id="IPR058625">
    <property type="entry name" value="MdtA-like_BSH"/>
</dbReference>
<proteinExistence type="inferred from homology"/>
<dbReference type="EMBL" id="NDXW01000001">
    <property type="protein sequence ID" value="RDH42679.1"/>
    <property type="molecule type" value="Genomic_DNA"/>
</dbReference>
<evidence type="ECO:0000259" key="2">
    <source>
        <dbReference type="Pfam" id="PF25917"/>
    </source>
</evidence>
<organism evidence="3 4">
    <name type="scientific">Zooshikella ganghwensis</name>
    <dbReference type="NCBI Taxonomy" id="202772"/>
    <lineage>
        <taxon>Bacteria</taxon>
        <taxon>Pseudomonadati</taxon>
        <taxon>Pseudomonadota</taxon>
        <taxon>Gammaproteobacteria</taxon>
        <taxon>Oceanospirillales</taxon>
        <taxon>Zooshikellaceae</taxon>
        <taxon>Zooshikella</taxon>
    </lineage>
</organism>
<dbReference type="RefSeq" id="WP_094786144.1">
    <property type="nucleotide sequence ID" value="NZ_NDXW01000001.1"/>
</dbReference>
<comment type="similarity">
    <text evidence="1">Belongs to the membrane fusion protein (MFP) (TC 8.A.1) family.</text>
</comment>
<dbReference type="Gene3D" id="1.10.287.470">
    <property type="entry name" value="Helix hairpin bin"/>
    <property type="match status" value="1"/>
</dbReference>
<feature type="domain" description="Multidrug resistance protein MdtA-like barrel-sandwich hybrid" evidence="2">
    <location>
        <begin position="56"/>
        <end position="171"/>
    </location>
</feature>
<gene>
    <name evidence="3" type="ORF">B9G39_04025</name>
</gene>
<dbReference type="PANTHER" id="PTHR30469:SF20">
    <property type="entry name" value="EFFLUX RND TRANSPORTER PERIPLASMIC ADAPTOR SUBUNIT"/>
    <property type="match status" value="1"/>
</dbReference>
<dbReference type="GO" id="GO:0015562">
    <property type="term" value="F:efflux transmembrane transporter activity"/>
    <property type="evidence" value="ECO:0007669"/>
    <property type="project" value="TreeGrafter"/>
</dbReference>
<dbReference type="Gene3D" id="2.40.30.170">
    <property type="match status" value="1"/>
</dbReference>
<protein>
    <submittedName>
        <fullName evidence="3">Efflux RND transporter periplasmic adaptor subunit</fullName>
    </submittedName>
</protein>
<evidence type="ECO:0000313" key="3">
    <source>
        <dbReference type="EMBL" id="RDH42679.1"/>
    </source>
</evidence>
<evidence type="ECO:0000313" key="4">
    <source>
        <dbReference type="Proteomes" id="UP000257039"/>
    </source>
</evidence>
<sequence>MQILKRTIKMKVNVLNPLLNALLFILLTCVLSTKSYATDSSLRGIVQAKQRSILSALVAGQIIQLPLQAGQSFKQGDVLMALDCRHYQAAHKGATAEWRAKQKVFTNNQSLQQYNAIGQLEVELAKSERDVAKSKATQAKITVEGCEIKAPYAGTVVKTFSQPFQTINVGDPVIEIIDNKNLSVEMILPYQQYFATHPGDKINFIIDGQPNTTTLTITRLAPVIDSVSNTFRAYADFTHLSASQPVSPGMSGIIILNKKPSTTTSQLQP</sequence>
<comment type="caution">
    <text evidence="3">The sequence shown here is derived from an EMBL/GenBank/DDBJ whole genome shotgun (WGS) entry which is preliminary data.</text>
</comment>
<dbReference type="Pfam" id="PF25917">
    <property type="entry name" value="BSH_RND"/>
    <property type="match status" value="1"/>
</dbReference>
<dbReference type="InterPro" id="IPR006143">
    <property type="entry name" value="RND_pump_MFP"/>
</dbReference>
<dbReference type="PANTHER" id="PTHR30469">
    <property type="entry name" value="MULTIDRUG RESISTANCE PROTEIN MDTA"/>
    <property type="match status" value="1"/>
</dbReference>
<name>A0A4P9VJJ3_9GAMM</name>
<dbReference type="Proteomes" id="UP000257039">
    <property type="component" value="Unassembled WGS sequence"/>
</dbReference>
<keyword evidence="4" id="KW-1185">Reference proteome</keyword>
<reference evidence="3 4" key="1">
    <citation type="submission" date="2017-04" db="EMBL/GenBank/DDBJ databases">
        <title>Draft genome sequence of Zooshikella ganghwensis VG4 isolated from Red Sea sediments.</title>
        <authorList>
            <person name="Rehman Z."/>
            <person name="Alam I."/>
            <person name="Kamau A."/>
            <person name="Bajic V."/>
            <person name="Leiknes T."/>
        </authorList>
    </citation>
    <scope>NUCLEOTIDE SEQUENCE [LARGE SCALE GENOMIC DNA]</scope>
    <source>
        <strain evidence="3 4">VG4</strain>
    </source>
</reference>
<dbReference type="AlphaFoldDB" id="A0A4P9VJJ3"/>
<dbReference type="NCBIfam" id="TIGR01730">
    <property type="entry name" value="RND_mfp"/>
    <property type="match status" value="1"/>
</dbReference>
<dbReference type="GO" id="GO:1990281">
    <property type="term" value="C:efflux pump complex"/>
    <property type="evidence" value="ECO:0007669"/>
    <property type="project" value="TreeGrafter"/>
</dbReference>
<dbReference type="SUPFAM" id="SSF111369">
    <property type="entry name" value="HlyD-like secretion proteins"/>
    <property type="match status" value="1"/>
</dbReference>